<evidence type="ECO:0000313" key="2">
    <source>
        <dbReference type="Proteomes" id="UP001589766"/>
    </source>
</evidence>
<dbReference type="EMBL" id="JBHLWH010000014">
    <property type="protein sequence ID" value="MFC0247942.1"/>
    <property type="molecule type" value="Genomic_DNA"/>
</dbReference>
<dbReference type="RefSeq" id="WP_378040575.1">
    <property type="nucleotide sequence ID" value="NZ_JBHLWH010000014.1"/>
</dbReference>
<protein>
    <recommendedName>
        <fullName evidence="3">Glycine zipper domain-containing protein</fullName>
    </recommendedName>
</protein>
<keyword evidence="2" id="KW-1185">Reference proteome</keyword>
<organism evidence="1 2">
    <name type="scientific">Citricoccus parietis</name>
    <dbReference type="NCBI Taxonomy" id="592307"/>
    <lineage>
        <taxon>Bacteria</taxon>
        <taxon>Bacillati</taxon>
        <taxon>Actinomycetota</taxon>
        <taxon>Actinomycetes</taxon>
        <taxon>Micrococcales</taxon>
        <taxon>Micrococcaceae</taxon>
        <taxon>Citricoccus</taxon>
    </lineage>
</organism>
<reference evidence="1 2" key="1">
    <citation type="submission" date="2024-09" db="EMBL/GenBank/DDBJ databases">
        <authorList>
            <person name="Sun Q."/>
            <person name="Mori K."/>
        </authorList>
    </citation>
    <scope>NUCLEOTIDE SEQUENCE [LARGE SCALE GENOMIC DNA]</scope>
    <source>
        <strain evidence="1 2">CCM 7609</strain>
    </source>
</reference>
<dbReference type="Proteomes" id="UP001589766">
    <property type="component" value="Unassembled WGS sequence"/>
</dbReference>
<gene>
    <name evidence="1" type="ORF">ACFFIO_05445</name>
</gene>
<proteinExistence type="predicted"/>
<evidence type="ECO:0000313" key="1">
    <source>
        <dbReference type="EMBL" id="MFC0247942.1"/>
    </source>
</evidence>
<evidence type="ECO:0008006" key="3">
    <source>
        <dbReference type="Google" id="ProtNLM"/>
    </source>
</evidence>
<comment type="caution">
    <text evidence="1">The sequence shown here is derived from an EMBL/GenBank/DDBJ whole genome shotgun (WGS) entry which is preliminary data.</text>
</comment>
<sequence>MADSSGGCGRRTTCPPADILAGTAGIEIPIANDHGAAYGAGSTTTGYFKDLGGTIYYEYEPPRTPTFSRREFLRGIPNLAQGLDPDGKTVKVELPEPDFHRPITISGDGLDADGNRLTQPRGVRIGGGALSVLAAGFTFASEREAAEERILQEDPNISEEEFENRVGEETLIRGGSSIATGAVTGLAIGAAVGSIVPVAGTAVGAVVGLVGGTLVGIALEASGAQDWINDRAMETWNAIMPEAVQEAAGEAGDFVGDLVTGKWGELFD</sequence>
<accession>A0ABV6F341</accession>
<name>A0ABV6F341_9MICC</name>